<dbReference type="InterPro" id="IPR007110">
    <property type="entry name" value="Ig-like_dom"/>
</dbReference>
<dbReference type="Ensembl" id="ENSACAT00000058800.1">
    <property type="protein sequence ID" value="ENSACAP00000025755.1"/>
    <property type="gene ID" value="ENSACAG00000034916.1"/>
</dbReference>
<evidence type="ECO:0000313" key="6">
    <source>
        <dbReference type="Ensembl" id="ENSACAP00000025755.1"/>
    </source>
</evidence>
<dbReference type="Gene3D" id="2.60.40.10">
    <property type="entry name" value="Immunoglobulins"/>
    <property type="match status" value="1"/>
</dbReference>
<dbReference type="FunCoup" id="A0A803SS15">
    <property type="interactions" value="3"/>
</dbReference>
<feature type="domain" description="Ig-like" evidence="5">
    <location>
        <begin position="21"/>
        <end position="119"/>
    </location>
</feature>
<dbReference type="GO" id="GO:0005576">
    <property type="term" value="C:extracellular region"/>
    <property type="evidence" value="ECO:0007669"/>
    <property type="project" value="UniProtKB-ARBA"/>
</dbReference>
<dbReference type="SMART" id="SM00409">
    <property type="entry name" value="IG"/>
    <property type="match status" value="1"/>
</dbReference>
<keyword evidence="7" id="KW-1185">Reference proteome</keyword>
<sequence length="151" mass="17064">MDCGLGCGTLISFFFFQGVSSTLQLTQSGSLIVNPGGSFKLTCIVSGVEVSGWYWGWNRQSPGKKLEWLGGISSTAAEAQTYYNTAFSHRIGITRDTSKNEFYLQLCSLNPADTAVYYCARERKGHDELEQWSIWTKTTRELRHFHTFRIL</sequence>
<proteinExistence type="predicted"/>
<feature type="signal peptide" evidence="4">
    <location>
        <begin position="1"/>
        <end position="21"/>
    </location>
</feature>
<dbReference type="PANTHER" id="PTHR23266">
    <property type="entry name" value="IMMUNOGLOBULIN HEAVY CHAIN"/>
    <property type="match status" value="1"/>
</dbReference>
<reference evidence="6" key="3">
    <citation type="submission" date="2025-09" db="UniProtKB">
        <authorList>
            <consortium name="Ensembl"/>
        </authorList>
    </citation>
    <scope>IDENTIFICATION</scope>
</reference>
<reference evidence="6" key="2">
    <citation type="submission" date="2025-08" db="UniProtKB">
        <authorList>
            <consortium name="Ensembl"/>
        </authorList>
    </citation>
    <scope>IDENTIFICATION</scope>
</reference>
<dbReference type="AlphaFoldDB" id="A0A803SS15"/>
<dbReference type="Pfam" id="PF07686">
    <property type="entry name" value="V-set"/>
    <property type="match status" value="1"/>
</dbReference>
<dbReference type="InterPro" id="IPR036179">
    <property type="entry name" value="Ig-like_dom_sf"/>
</dbReference>
<evidence type="ECO:0000313" key="7">
    <source>
        <dbReference type="Proteomes" id="UP000001646"/>
    </source>
</evidence>
<dbReference type="GO" id="GO:0003823">
    <property type="term" value="F:antigen binding"/>
    <property type="evidence" value="ECO:0000318"/>
    <property type="project" value="GO_Central"/>
</dbReference>
<keyword evidence="3" id="KW-1280">Immunoglobulin</keyword>
<reference evidence="6" key="1">
    <citation type="submission" date="2009-12" db="EMBL/GenBank/DDBJ databases">
        <title>The Genome Sequence of Anolis carolinensis (Green Anole Lizard).</title>
        <authorList>
            <consortium name="The Genome Sequencing Platform"/>
            <person name="Di Palma F."/>
            <person name="Alfoldi J."/>
            <person name="Heiman D."/>
            <person name="Young S."/>
            <person name="Grabherr M."/>
            <person name="Johnson J."/>
            <person name="Lander E.S."/>
            <person name="Lindblad-Toh K."/>
        </authorList>
    </citation>
    <scope>NUCLEOTIDE SEQUENCE [LARGE SCALE GENOMIC DNA]</scope>
    <source>
        <strain evidence="6">JBL SC #1</strain>
    </source>
</reference>
<dbReference type="InParanoid" id="A0A803SS15"/>
<evidence type="ECO:0000259" key="5">
    <source>
        <dbReference type="PROSITE" id="PS50835"/>
    </source>
</evidence>
<protein>
    <recommendedName>
        <fullName evidence="5">Ig-like domain-containing protein</fullName>
    </recommendedName>
</protein>
<dbReference type="GeneTree" id="ENSGT01030000234536"/>
<dbReference type="InterPro" id="IPR003599">
    <property type="entry name" value="Ig_sub"/>
</dbReference>
<dbReference type="GO" id="GO:0016064">
    <property type="term" value="P:immunoglobulin mediated immune response"/>
    <property type="evidence" value="ECO:0000318"/>
    <property type="project" value="GO_Central"/>
</dbReference>
<evidence type="ECO:0000256" key="4">
    <source>
        <dbReference type="SAM" id="SignalP"/>
    </source>
</evidence>
<dbReference type="GO" id="GO:0019814">
    <property type="term" value="C:immunoglobulin complex"/>
    <property type="evidence" value="ECO:0007669"/>
    <property type="project" value="UniProtKB-KW"/>
</dbReference>
<dbReference type="InterPro" id="IPR050199">
    <property type="entry name" value="IgHV"/>
</dbReference>
<dbReference type="InterPro" id="IPR013783">
    <property type="entry name" value="Ig-like_fold"/>
</dbReference>
<keyword evidence="1" id="KW-0391">Immunity</keyword>
<dbReference type="Proteomes" id="UP000001646">
    <property type="component" value="Unplaced"/>
</dbReference>
<dbReference type="SMART" id="SM00406">
    <property type="entry name" value="IGv"/>
    <property type="match status" value="1"/>
</dbReference>
<evidence type="ECO:0000256" key="2">
    <source>
        <dbReference type="ARBA" id="ARBA00023130"/>
    </source>
</evidence>
<keyword evidence="2" id="KW-1064">Adaptive immunity</keyword>
<accession>A0A803SS15</accession>
<evidence type="ECO:0000256" key="3">
    <source>
        <dbReference type="ARBA" id="ARBA00043265"/>
    </source>
</evidence>
<dbReference type="InterPro" id="IPR013106">
    <property type="entry name" value="Ig_V-set"/>
</dbReference>
<evidence type="ECO:0000256" key="1">
    <source>
        <dbReference type="ARBA" id="ARBA00022859"/>
    </source>
</evidence>
<dbReference type="SUPFAM" id="SSF48726">
    <property type="entry name" value="Immunoglobulin"/>
    <property type="match status" value="1"/>
</dbReference>
<keyword evidence="4" id="KW-0732">Signal</keyword>
<dbReference type="PROSITE" id="PS50835">
    <property type="entry name" value="IG_LIKE"/>
    <property type="match status" value="1"/>
</dbReference>
<organism evidence="6 7">
    <name type="scientific">Anolis carolinensis</name>
    <name type="common">Green anole</name>
    <name type="synonym">American chameleon</name>
    <dbReference type="NCBI Taxonomy" id="28377"/>
    <lineage>
        <taxon>Eukaryota</taxon>
        <taxon>Metazoa</taxon>
        <taxon>Chordata</taxon>
        <taxon>Craniata</taxon>
        <taxon>Vertebrata</taxon>
        <taxon>Euteleostomi</taxon>
        <taxon>Lepidosauria</taxon>
        <taxon>Squamata</taxon>
        <taxon>Bifurcata</taxon>
        <taxon>Unidentata</taxon>
        <taxon>Episquamata</taxon>
        <taxon>Toxicofera</taxon>
        <taxon>Iguania</taxon>
        <taxon>Dactyloidae</taxon>
        <taxon>Anolis</taxon>
    </lineage>
</organism>
<feature type="chain" id="PRO_5032443317" description="Ig-like domain-containing protein" evidence="4">
    <location>
        <begin position="22"/>
        <end position="151"/>
    </location>
</feature>
<name>A0A803SS15_ANOCA</name>